<sequence length="50" mass="5712">MQRRSAPKMYEGPRVSRAPPLGSRVYCMAFTYQDVVIRIISLRKATHATT</sequence>
<comment type="caution">
    <text evidence="1">The sequence shown here is derived from an EMBL/GenBank/DDBJ whole genome shotgun (WGS) entry which is preliminary data.</text>
</comment>
<evidence type="ECO:0000313" key="1">
    <source>
        <dbReference type="EMBL" id="RDV00817.1"/>
    </source>
</evidence>
<name>A0A3D8K7D4_9BURK</name>
<organism evidence="1 2">
    <name type="scientific">Trinickia dinghuensis</name>
    <dbReference type="NCBI Taxonomy" id="2291023"/>
    <lineage>
        <taxon>Bacteria</taxon>
        <taxon>Pseudomonadati</taxon>
        <taxon>Pseudomonadota</taxon>
        <taxon>Betaproteobacteria</taxon>
        <taxon>Burkholderiales</taxon>
        <taxon>Burkholderiaceae</taxon>
        <taxon>Trinickia</taxon>
    </lineage>
</organism>
<accession>A0A3D8K7D4</accession>
<reference evidence="1 2" key="1">
    <citation type="submission" date="2018-08" db="EMBL/GenBank/DDBJ databases">
        <title>Paraburkholderia sp. DHOM06 isolated from forest soil.</title>
        <authorList>
            <person name="Gao Z.-H."/>
            <person name="Qiu L.-H."/>
        </authorList>
    </citation>
    <scope>NUCLEOTIDE SEQUENCE [LARGE SCALE GENOMIC DNA]</scope>
    <source>
        <strain evidence="1 2">DHOM06</strain>
    </source>
</reference>
<proteinExistence type="predicted"/>
<dbReference type="EMBL" id="QRGA01000001">
    <property type="protein sequence ID" value="RDV00817.1"/>
    <property type="molecule type" value="Genomic_DNA"/>
</dbReference>
<dbReference type="AlphaFoldDB" id="A0A3D8K7D4"/>
<evidence type="ECO:0000313" key="2">
    <source>
        <dbReference type="Proteomes" id="UP000256838"/>
    </source>
</evidence>
<protein>
    <submittedName>
        <fullName evidence="1">BrnT family toxin</fullName>
    </submittedName>
</protein>
<gene>
    <name evidence="1" type="ORF">DWV00_03470</name>
</gene>
<keyword evidence="2" id="KW-1185">Reference proteome</keyword>
<dbReference type="Proteomes" id="UP000256838">
    <property type="component" value="Unassembled WGS sequence"/>
</dbReference>